<protein>
    <submittedName>
        <fullName evidence="3">Uncharacterized protein</fullName>
    </submittedName>
</protein>
<feature type="compositionally biased region" description="Polar residues" evidence="1">
    <location>
        <begin position="85"/>
        <end position="95"/>
    </location>
</feature>
<name>A0A3B0VR79_9ZZZZ</name>
<dbReference type="EMBL" id="UOEW01000369">
    <property type="protein sequence ID" value="VAW42633.1"/>
    <property type="molecule type" value="Genomic_DNA"/>
</dbReference>
<accession>A0A3B0VR79</accession>
<evidence type="ECO:0000313" key="3">
    <source>
        <dbReference type="EMBL" id="VAW42633.1"/>
    </source>
</evidence>
<dbReference type="EMBL" id="UOEW01000369">
    <property type="protein sequence ID" value="VAW42588.1"/>
    <property type="molecule type" value="Genomic_DNA"/>
</dbReference>
<proteinExistence type="predicted"/>
<evidence type="ECO:0000256" key="1">
    <source>
        <dbReference type="SAM" id="MobiDB-lite"/>
    </source>
</evidence>
<feature type="region of interest" description="Disordered" evidence="1">
    <location>
        <begin position="1"/>
        <end position="170"/>
    </location>
</feature>
<reference evidence="3" key="1">
    <citation type="submission" date="2018-06" db="EMBL/GenBank/DDBJ databases">
        <authorList>
            <person name="Zhirakovskaya E."/>
        </authorList>
    </citation>
    <scope>NUCLEOTIDE SEQUENCE</scope>
</reference>
<feature type="compositionally biased region" description="Polar residues" evidence="1">
    <location>
        <begin position="38"/>
        <end position="54"/>
    </location>
</feature>
<evidence type="ECO:0000313" key="2">
    <source>
        <dbReference type="EMBL" id="VAW42588.1"/>
    </source>
</evidence>
<organism evidence="3">
    <name type="scientific">hydrothermal vent metagenome</name>
    <dbReference type="NCBI Taxonomy" id="652676"/>
    <lineage>
        <taxon>unclassified sequences</taxon>
        <taxon>metagenomes</taxon>
        <taxon>ecological metagenomes</taxon>
    </lineage>
</organism>
<gene>
    <name evidence="2" type="ORF">MNBD_GAMMA01-1348</name>
    <name evidence="3" type="ORF">MNBD_GAMMA01-1375</name>
</gene>
<sequence length="170" mass="18123">MSKMDDIENALENNPELKQAVEREGQNLRDAGVEHSANDNTQSSNANDANTSDDAQLYRTPESDVGNMDGKQIPDSVKEQAASIMESQNIQQAETPTGEIGELSPSHPPEPSKVDSIDATPPDIPDSVKEQAIESKVDSIEGGQNVKSGEAIAPRDTPSVDKGGNDGLER</sequence>
<feature type="compositionally biased region" description="Basic and acidic residues" evidence="1">
    <location>
        <begin position="126"/>
        <end position="139"/>
    </location>
</feature>
<dbReference type="AlphaFoldDB" id="A0A3B0VR79"/>
<feature type="compositionally biased region" description="Basic and acidic residues" evidence="1">
    <location>
        <begin position="19"/>
        <end position="37"/>
    </location>
</feature>